<evidence type="ECO:0000256" key="2">
    <source>
        <dbReference type="ARBA" id="ARBA00023015"/>
    </source>
</evidence>
<evidence type="ECO:0000313" key="7">
    <source>
        <dbReference type="EMBL" id="KAK4257540.1"/>
    </source>
</evidence>
<dbReference type="PANTHER" id="PTHR31140">
    <property type="entry name" value="B3 DOMAIN-CONTAINING TRANSCRIPTION FACTOR ABI3"/>
    <property type="match status" value="1"/>
</dbReference>
<comment type="subcellular location">
    <subcellularLocation>
        <location evidence="1">Nucleus</location>
    </subcellularLocation>
</comment>
<name>A0AAE1JTW6_9FABA</name>
<dbReference type="GO" id="GO:0005634">
    <property type="term" value="C:nucleus"/>
    <property type="evidence" value="ECO:0007669"/>
    <property type="project" value="UniProtKB-SubCell"/>
</dbReference>
<evidence type="ECO:0000256" key="4">
    <source>
        <dbReference type="ARBA" id="ARBA00023163"/>
    </source>
</evidence>
<dbReference type="GO" id="GO:0003700">
    <property type="term" value="F:DNA-binding transcription factor activity"/>
    <property type="evidence" value="ECO:0007669"/>
    <property type="project" value="InterPro"/>
</dbReference>
<dbReference type="PROSITE" id="PS50863">
    <property type="entry name" value="B3"/>
    <property type="match status" value="1"/>
</dbReference>
<evidence type="ECO:0000256" key="3">
    <source>
        <dbReference type="ARBA" id="ARBA00023125"/>
    </source>
</evidence>
<dbReference type="GO" id="GO:0003677">
    <property type="term" value="F:DNA binding"/>
    <property type="evidence" value="ECO:0007669"/>
    <property type="project" value="UniProtKB-KW"/>
</dbReference>
<dbReference type="SMART" id="SM01019">
    <property type="entry name" value="B3"/>
    <property type="match status" value="1"/>
</dbReference>
<keyword evidence="2" id="KW-0805">Transcription regulation</keyword>
<gene>
    <name evidence="7" type="ORF">QN277_007114</name>
</gene>
<dbReference type="Proteomes" id="UP001293593">
    <property type="component" value="Unassembled WGS sequence"/>
</dbReference>
<dbReference type="PANTHER" id="PTHR31140:SF58">
    <property type="entry name" value="DNA-BINDING PROTEIN RAV1"/>
    <property type="match status" value="1"/>
</dbReference>
<comment type="caution">
    <text evidence="7">The sequence shown here is derived from an EMBL/GenBank/DDBJ whole genome shotgun (WGS) entry which is preliminary data.</text>
</comment>
<dbReference type="InterPro" id="IPR015300">
    <property type="entry name" value="DNA-bd_pseudobarrel_sf"/>
</dbReference>
<accession>A0AAE1JTW6</accession>
<dbReference type="InterPro" id="IPR003340">
    <property type="entry name" value="B3_DNA-bd"/>
</dbReference>
<evidence type="ECO:0000256" key="5">
    <source>
        <dbReference type="ARBA" id="ARBA00023242"/>
    </source>
</evidence>
<sequence length="285" mass="32667">MEENMSSKASSGVDNMSTEGFESNRDCYMVYPNKHLGHYSWGSQIYAYSHHFWQGTVKSEEEGGSCQPILQGLDGDNYRKSESGICGLNLSEMQKRGDFSRKLLFKKMLTPSDVGRLNRIVIPKKNATTCFPEISRRMEEDAKAGVRGEVQVDFFDRTMRAWKFRYCYWKSSQSYVFTRGWGRFVKDKNLKVNDVVAFYMCEVQREGKLVNKFLMIDPDVRVGEEDSGGSSSRSSVIEVDDDHINVELTQPDDVEIKRLGKRVMDSESPTSVKRKGFRLFGVQIN</sequence>
<dbReference type="CDD" id="cd10017">
    <property type="entry name" value="B3_DNA"/>
    <property type="match status" value="1"/>
</dbReference>
<dbReference type="SUPFAM" id="SSF101936">
    <property type="entry name" value="DNA-binding pseudobarrel domain"/>
    <property type="match status" value="1"/>
</dbReference>
<dbReference type="Pfam" id="PF02362">
    <property type="entry name" value="B3"/>
    <property type="match status" value="1"/>
</dbReference>
<evidence type="ECO:0000256" key="1">
    <source>
        <dbReference type="ARBA" id="ARBA00004123"/>
    </source>
</evidence>
<evidence type="ECO:0000259" key="6">
    <source>
        <dbReference type="PROSITE" id="PS50863"/>
    </source>
</evidence>
<organism evidence="7 8">
    <name type="scientific">Acacia crassicarpa</name>
    <name type="common">northern wattle</name>
    <dbReference type="NCBI Taxonomy" id="499986"/>
    <lineage>
        <taxon>Eukaryota</taxon>
        <taxon>Viridiplantae</taxon>
        <taxon>Streptophyta</taxon>
        <taxon>Embryophyta</taxon>
        <taxon>Tracheophyta</taxon>
        <taxon>Spermatophyta</taxon>
        <taxon>Magnoliopsida</taxon>
        <taxon>eudicotyledons</taxon>
        <taxon>Gunneridae</taxon>
        <taxon>Pentapetalae</taxon>
        <taxon>rosids</taxon>
        <taxon>fabids</taxon>
        <taxon>Fabales</taxon>
        <taxon>Fabaceae</taxon>
        <taxon>Caesalpinioideae</taxon>
        <taxon>mimosoid clade</taxon>
        <taxon>Acacieae</taxon>
        <taxon>Acacia</taxon>
    </lineage>
</organism>
<dbReference type="InterPro" id="IPR044800">
    <property type="entry name" value="LEC2-like"/>
</dbReference>
<dbReference type="AlphaFoldDB" id="A0AAE1JTW6"/>
<evidence type="ECO:0000313" key="8">
    <source>
        <dbReference type="Proteomes" id="UP001293593"/>
    </source>
</evidence>
<feature type="domain" description="TF-B3" evidence="6">
    <location>
        <begin position="105"/>
        <end position="219"/>
    </location>
</feature>
<keyword evidence="8" id="KW-1185">Reference proteome</keyword>
<dbReference type="Gene3D" id="2.40.330.10">
    <property type="entry name" value="DNA-binding pseudobarrel domain"/>
    <property type="match status" value="1"/>
</dbReference>
<keyword evidence="4" id="KW-0804">Transcription</keyword>
<keyword evidence="3" id="KW-0238">DNA-binding</keyword>
<dbReference type="EMBL" id="JAWXYG010000012">
    <property type="protein sequence ID" value="KAK4257540.1"/>
    <property type="molecule type" value="Genomic_DNA"/>
</dbReference>
<proteinExistence type="predicted"/>
<keyword evidence="5" id="KW-0539">Nucleus</keyword>
<protein>
    <recommendedName>
        <fullName evidence="6">TF-B3 domain-containing protein</fullName>
    </recommendedName>
</protein>
<reference evidence="7" key="1">
    <citation type="submission" date="2023-10" db="EMBL/GenBank/DDBJ databases">
        <title>Chromosome-level genome of the transformable northern wattle, Acacia crassicarpa.</title>
        <authorList>
            <person name="Massaro I."/>
            <person name="Sinha N.R."/>
            <person name="Poethig S."/>
            <person name="Leichty A.R."/>
        </authorList>
    </citation>
    <scope>NUCLEOTIDE SEQUENCE</scope>
    <source>
        <strain evidence="7">Acra3RX</strain>
        <tissue evidence="7">Leaf</tissue>
    </source>
</reference>